<keyword evidence="1" id="KW-0472">Membrane</keyword>
<name>A0A1J1LKL0_9CYAN</name>
<sequence>MALNLKSDPMIFWIIIGGIVCTGIGISKWVKISPYKDALIPVFSVSSAALGVWGYRRNQRNKDVEIYLQLARSATDNQVADEITTIEVINQKQQEINLGVELAKLEEIQLNVKARLEEFQ</sequence>
<accession>A0A1J1LKL0</accession>
<evidence type="ECO:0000313" key="3">
    <source>
        <dbReference type="Proteomes" id="UP000184315"/>
    </source>
</evidence>
<proteinExistence type="predicted"/>
<organism evidence="2 3">
    <name type="scientific">Planktothrix tepida PCC 9214</name>
    <dbReference type="NCBI Taxonomy" id="671072"/>
    <lineage>
        <taxon>Bacteria</taxon>
        <taxon>Bacillati</taxon>
        <taxon>Cyanobacteriota</taxon>
        <taxon>Cyanophyceae</taxon>
        <taxon>Oscillatoriophycideae</taxon>
        <taxon>Oscillatoriales</taxon>
        <taxon>Microcoleaceae</taxon>
        <taxon>Planktothrix</taxon>
    </lineage>
</organism>
<dbReference type="Proteomes" id="UP000184315">
    <property type="component" value="Unassembled WGS sequence"/>
</dbReference>
<protein>
    <submittedName>
        <fullName evidence="2">Uncharacterized protein</fullName>
    </submittedName>
</protein>
<dbReference type="AlphaFoldDB" id="A0A1J1LKL0"/>
<feature type="transmembrane region" description="Helical" evidence="1">
    <location>
        <begin position="12"/>
        <end position="32"/>
    </location>
</feature>
<dbReference type="RefSeq" id="WP_072718895.1">
    <property type="nucleotide sequence ID" value="NZ_LN889796.1"/>
</dbReference>
<keyword evidence="1" id="KW-0812">Transmembrane</keyword>
<evidence type="ECO:0000313" key="2">
    <source>
        <dbReference type="EMBL" id="CUR32137.1"/>
    </source>
</evidence>
<reference evidence="3" key="1">
    <citation type="submission" date="2015-10" db="EMBL/GenBank/DDBJ databases">
        <authorList>
            <person name="Regsiter A."/>
            <person name="william w."/>
        </authorList>
    </citation>
    <scope>NUCLEOTIDE SEQUENCE [LARGE SCALE GENOMIC DNA]</scope>
</reference>
<gene>
    <name evidence="2" type="ORF">PL9214430109</name>
</gene>
<keyword evidence="3" id="KW-1185">Reference proteome</keyword>
<keyword evidence="1" id="KW-1133">Transmembrane helix</keyword>
<dbReference type="EMBL" id="CZDF01000148">
    <property type="protein sequence ID" value="CUR32137.1"/>
    <property type="molecule type" value="Genomic_DNA"/>
</dbReference>
<dbReference type="STRING" id="671072.PL9214430109"/>
<evidence type="ECO:0000256" key="1">
    <source>
        <dbReference type="SAM" id="Phobius"/>
    </source>
</evidence>